<dbReference type="Pfam" id="PF12171">
    <property type="entry name" value="zf-C2H2_jaz"/>
    <property type="match status" value="1"/>
</dbReference>
<keyword evidence="8" id="KW-1185">Reference proteome</keyword>
<dbReference type="InterPro" id="IPR022755">
    <property type="entry name" value="Znf_C2H2_jaz"/>
</dbReference>
<dbReference type="Pfam" id="PF21884">
    <property type="entry name" value="ZUO1-like_ZHD"/>
    <property type="match status" value="1"/>
</dbReference>
<dbReference type="InterPro" id="IPR054076">
    <property type="entry name" value="ZUO1-like_ZHD"/>
</dbReference>
<dbReference type="InterPro" id="IPR001623">
    <property type="entry name" value="DnaJ_domain"/>
</dbReference>
<proteinExistence type="predicted"/>
<organism evidence="7 8">
    <name type="scientific">Ancylostoma duodenale</name>
    <dbReference type="NCBI Taxonomy" id="51022"/>
    <lineage>
        <taxon>Eukaryota</taxon>
        <taxon>Metazoa</taxon>
        <taxon>Ecdysozoa</taxon>
        <taxon>Nematoda</taxon>
        <taxon>Chromadorea</taxon>
        <taxon>Rhabditida</taxon>
        <taxon>Rhabditina</taxon>
        <taxon>Rhabditomorpha</taxon>
        <taxon>Strongyloidea</taxon>
        <taxon>Ancylostomatidae</taxon>
        <taxon>Ancylostomatinae</taxon>
        <taxon>Ancylostoma</taxon>
    </lineage>
</organism>
<dbReference type="GO" id="GO:0005737">
    <property type="term" value="C:cytoplasm"/>
    <property type="evidence" value="ECO:0007669"/>
    <property type="project" value="TreeGrafter"/>
</dbReference>
<dbReference type="Gene3D" id="3.30.160.60">
    <property type="entry name" value="Classic Zinc Finger"/>
    <property type="match status" value="1"/>
</dbReference>
<dbReference type="Gene3D" id="1.10.287.110">
    <property type="entry name" value="DnaJ domain"/>
    <property type="match status" value="1"/>
</dbReference>
<dbReference type="InterPro" id="IPR013087">
    <property type="entry name" value="Znf_C2H2_type"/>
</dbReference>
<evidence type="ECO:0000256" key="5">
    <source>
        <dbReference type="SAM" id="MobiDB-lite"/>
    </source>
</evidence>
<dbReference type="InterPro" id="IPR036236">
    <property type="entry name" value="Znf_C2H2_sf"/>
</dbReference>
<evidence type="ECO:0000256" key="2">
    <source>
        <dbReference type="ARBA" id="ARBA00022771"/>
    </source>
</evidence>
<accession>A0A0C2G6D7</accession>
<dbReference type="SUPFAM" id="SSF46565">
    <property type="entry name" value="Chaperone J-domain"/>
    <property type="match status" value="1"/>
</dbReference>
<gene>
    <name evidence="7" type="ORF">ANCDUO_13269</name>
</gene>
<sequence length="543" mass="62546">MRCHYDVLEVPIDADDETIKKSYRKLALKWHPDKNPDRIEECTKYFALLQSAYEVLSDPHEKAFYDRHRESILKGGFDVDYKDDSLDLFQFFTTSCYKGFDGDKASIVHSFYNVYRNVFDSLANEDYDFIDDPSVRYPSFGDASSDYEKVVGPFYGFWSSFCTTRSFAWLDKHDVRQANNRYELRQIEAENKKYRDAGKAERNEQVRELVAFVRKRDPRVKAYRELLEKRQEEAKRKQEENRKQQILRNQQLVIPVLLICINFGLEMDSYFLRLISAYHENEHAMAAHRAHLAEVSQQLAEDETASEVEDEDGDALPYCVVCDKSFKTLNAKVNHENSKQHRKQLAELKKHMKEEDQALFAQLKESECSFLEEQEETPEPSPQKAEDRKGKKAKRRAKKKKAWDEDSDVEAGDINESCEGNDAAQNGDGKAVDDVSDKLAEVSVEPADDEESAEEDNLFLAAAKRTEKKKRRADKKEGDGTSEVTAQQASQPVDTGPKVDVCHRCKEVFESRTKLFAHLKLTGHATIKGPPPPPPKNKKGRRK</sequence>
<evidence type="ECO:0000256" key="3">
    <source>
        <dbReference type="ARBA" id="ARBA00022833"/>
    </source>
</evidence>
<dbReference type="SUPFAM" id="SSF57667">
    <property type="entry name" value="beta-beta-alpha zinc fingers"/>
    <property type="match status" value="1"/>
</dbReference>
<dbReference type="InterPro" id="IPR051964">
    <property type="entry name" value="Chaperone_stress_response"/>
</dbReference>
<dbReference type="AlphaFoldDB" id="A0A0C2G6D7"/>
<dbReference type="OrthoDB" id="552049at2759"/>
<dbReference type="Proteomes" id="UP000054047">
    <property type="component" value="Unassembled WGS sequence"/>
</dbReference>
<keyword evidence="2" id="KW-0863">Zinc-finger</keyword>
<dbReference type="CDD" id="cd06257">
    <property type="entry name" value="DnaJ"/>
    <property type="match status" value="1"/>
</dbReference>
<dbReference type="PROSITE" id="PS00028">
    <property type="entry name" value="ZINC_FINGER_C2H2_1"/>
    <property type="match status" value="1"/>
</dbReference>
<keyword evidence="3" id="KW-0862">Zinc</keyword>
<dbReference type="PANTHER" id="PTHR44029">
    <property type="entry name" value="DNAJ HOMOLOG SUBFAMILY C MEMBER 21"/>
    <property type="match status" value="1"/>
</dbReference>
<dbReference type="PRINTS" id="PR00625">
    <property type="entry name" value="JDOMAIN"/>
</dbReference>
<dbReference type="GO" id="GO:0008270">
    <property type="term" value="F:zinc ion binding"/>
    <property type="evidence" value="ECO:0007669"/>
    <property type="project" value="UniProtKB-KW"/>
</dbReference>
<evidence type="ECO:0000256" key="1">
    <source>
        <dbReference type="ARBA" id="ARBA00022723"/>
    </source>
</evidence>
<evidence type="ECO:0000313" key="7">
    <source>
        <dbReference type="EMBL" id="KIH56550.1"/>
    </source>
</evidence>
<keyword evidence="4" id="KW-0175">Coiled coil</keyword>
<keyword evidence="1" id="KW-0479">Metal-binding</keyword>
<dbReference type="EMBL" id="KN735577">
    <property type="protein sequence ID" value="KIH56550.1"/>
    <property type="molecule type" value="Genomic_DNA"/>
</dbReference>
<dbReference type="InterPro" id="IPR003604">
    <property type="entry name" value="Matrin/U1-like-C_Znf_C2H2"/>
</dbReference>
<dbReference type="GO" id="GO:0003676">
    <property type="term" value="F:nucleic acid binding"/>
    <property type="evidence" value="ECO:0007669"/>
    <property type="project" value="InterPro"/>
</dbReference>
<evidence type="ECO:0000259" key="6">
    <source>
        <dbReference type="PROSITE" id="PS50076"/>
    </source>
</evidence>
<dbReference type="PROSITE" id="PS00636">
    <property type="entry name" value="DNAJ_1"/>
    <property type="match status" value="1"/>
</dbReference>
<dbReference type="InterPro" id="IPR036869">
    <property type="entry name" value="J_dom_sf"/>
</dbReference>
<dbReference type="InterPro" id="IPR018253">
    <property type="entry name" value="DnaJ_domain_CS"/>
</dbReference>
<feature type="domain" description="J" evidence="6">
    <location>
        <begin position="3"/>
        <end position="69"/>
    </location>
</feature>
<dbReference type="PROSITE" id="PS50076">
    <property type="entry name" value="DNAJ_2"/>
    <property type="match status" value="1"/>
</dbReference>
<name>A0A0C2G6D7_9BILA</name>
<reference evidence="7 8" key="1">
    <citation type="submission" date="2013-12" db="EMBL/GenBank/DDBJ databases">
        <title>Draft genome of the parsitic nematode Ancylostoma duodenale.</title>
        <authorList>
            <person name="Mitreva M."/>
        </authorList>
    </citation>
    <scope>NUCLEOTIDE SEQUENCE [LARGE SCALE GENOMIC DNA]</scope>
    <source>
        <strain evidence="7 8">Zhejiang</strain>
    </source>
</reference>
<dbReference type="Pfam" id="PF00226">
    <property type="entry name" value="DnaJ"/>
    <property type="match status" value="1"/>
</dbReference>
<feature type="compositionally biased region" description="Basic and acidic residues" evidence="5">
    <location>
        <begin position="430"/>
        <end position="440"/>
    </location>
</feature>
<protein>
    <submittedName>
        <fullName evidence="7">DnaJ domain protein</fullName>
    </submittedName>
</protein>
<feature type="compositionally biased region" description="Acidic residues" evidence="5">
    <location>
        <begin position="446"/>
        <end position="457"/>
    </location>
</feature>
<feature type="region of interest" description="Disordered" evidence="5">
    <location>
        <begin position="370"/>
        <end position="498"/>
    </location>
</feature>
<evidence type="ECO:0000313" key="8">
    <source>
        <dbReference type="Proteomes" id="UP000054047"/>
    </source>
</evidence>
<feature type="compositionally biased region" description="Polar residues" evidence="5">
    <location>
        <begin position="482"/>
        <end position="493"/>
    </location>
</feature>
<evidence type="ECO:0000256" key="4">
    <source>
        <dbReference type="SAM" id="Coils"/>
    </source>
</evidence>
<dbReference type="SMART" id="SM00451">
    <property type="entry name" value="ZnF_U1"/>
    <property type="match status" value="1"/>
</dbReference>
<dbReference type="PANTHER" id="PTHR44029:SF1">
    <property type="entry name" value="DNAJ HOMOLOG SUBFAMILY C MEMBER 21"/>
    <property type="match status" value="1"/>
</dbReference>
<feature type="coiled-coil region" evidence="4">
    <location>
        <begin position="184"/>
        <end position="250"/>
    </location>
</feature>
<dbReference type="SMART" id="SM00271">
    <property type="entry name" value="DnaJ"/>
    <property type="match status" value="1"/>
</dbReference>
<feature type="region of interest" description="Disordered" evidence="5">
    <location>
        <begin position="520"/>
        <end position="543"/>
    </location>
</feature>
<feature type="compositionally biased region" description="Basic residues" evidence="5">
    <location>
        <begin position="390"/>
        <end position="401"/>
    </location>
</feature>